<evidence type="ECO:0000256" key="1">
    <source>
        <dbReference type="SAM" id="Phobius"/>
    </source>
</evidence>
<organism evidence="2 6">
    <name type="scientific">Clostridium perfringens</name>
    <dbReference type="NCBI Taxonomy" id="1502"/>
    <lineage>
        <taxon>Bacteria</taxon>
        <taxon>Bacillati</taxon>
        <taxon>Bacillota</taxon>
        <taxon>Clostridia</taxon>
        <taxon>Eubacteriales</taxon>
        <taxon>Clostridiaceae</taxon>
        <taxon>Clostridium</taxon>
    </lineage>
</organism>
<dbReference type="EMBL" id="JAENQP010000004">
    <property type="protein sequence ID" value="MBO3359090.1"/>
    <property type="molecule type" value="Genomic_DNA"/>
</dbReference>
<keyword evidence="1" id="KW-1133">Transmembrane helix</keyword>
<dbReference type="AlphaFoldDB" id="A0AAN5SET4"/>
<dbReference type="RefSeq" id="WP_003478976.1">
    <property type="nucleotide sequence ID" value="NZ_AP026870.1"/>
</dbReference>
<keyword evidence="1" id="KW-0472">Membrane</keyword>
<protein>
    <submittedName>
        <fullName evidence="2">Uncharacterized protein</fullName>
    </submittedName>
</protein>
<feature type="transmembrane region" description="Helical" evidence="1">
    <location>
        <begin position="36"/>
        <end position="56"/>
    </location>
</feature>
<proteinExistence type="predicted"/>
<feature type="transmembrane region" description="Helical" evidence="1">
    <location>
        <begin position="7"/>
        <end position="30"/>
    </location>
</feature>
<reference evidence="2" key="1">
    <citation type="journal article" date="2018" name="Genome Biol.">
        <title>SKESA: strategic k-mer extension for scrupulous assemblies.</title>
        <authorList>
            <person name="Souvorov A."/>
            <person name="Agarwala R."/>
            <person name="Lipman D.J."/>
        </authorList>
    </citation>
    <scope>NUCLEOTIDE SEQUENCE</scope>
    <source>
        <strain evidence="2">C25</strain>
    </source>
</reference>
<dbReference type="EMBL" id="JAENRE010000008">
    <property type="protein sequence ID" value="MBO3417724.1"/>
    <property type="molecule type" value="Genomic_DNA"/>
</dbReference>
<evidence type="ECO:0000313" key="5">
    <source>
        <dbReference type="Proteomes" id="UP000668358"/>
    </source>
</evidence>
<dbReference type="Proteomes" id="UP000668358">
    <property type="component" value="Unassembled WGS sequence"/>
</dbReference>
<dbReference type="EMBL" id="DACTBT010000008">
    <property type="protein sequence ID" value="HAT4298248.1"/>
    <property type="molecule type" value="Genomic_DNA"/>
</dbReference>
<evidence type="ECO:0000313" key="4">
    <source>
        <dbReference type="EMBL" id="MBO3417724.1"/>
    </source>
</evidence>
<evidence type="ECO:0000313" key="2">
    <source>
        <dbReference type="EMBL" id="HAT4298248.1"/>
    </source>
</evidence>
<name>A0AAN5SET4_CLOPF</name>
<sequence>MANIIKYLGCIIFEKAQDILILGGIGLFIITMFKYVSVFAGSLSLSIVLILLGATLSKIRS</sequence>
<evidence type="ECO:0000313" key="3">
    <source>
        <dbReference type="EMBL" id="MBO3359090.1"/>
    </source>
</evidence>
<dbReference type="Proteomes" id="UP000855421">
    <property type="component" value="Unassembled WGS sequence"/>
</dbReference>
<evidence type="ECO:0000313" key="6">
    <source>
        <dbReference type="Proteomes" id="UP000855421"/>
    </source>
</evidence>
<reference evidence="2" key="2">
    <citation type="submission" date="2020-07" db="EMBL/GenBank/DDBJ databases">
        <authorList>
            <consortium name="NCBI Pathogen Detection Project"/>
        </authorList>
    </citation>
    <scope>NUCLEOTIDE SEQUENCE</scope>
    <source>
        <strain evidence="2">C25</strain>
    </source>
</reference>
<accession>A0AAN5SET4</accession>
<comment type="caution">
    <text evidence="2">The sequence shown here is derived from an EMBL/GenBank/DDBJ whole genome shotgun (WGS) entry which is preliminary data.</text>
</comment>
<gene>
    <name evidence="2" type="ORF">I9063_001612</name>
    <name evidence="3" type="ORF">JJB47_09865</name>
    <name evidence="4" type="ORF">JJB78_14610</name>
</gene>
<reference evidence="3 5" key="3">
    <citation type="submission" date="2020-12" db="EMBL/GenBank/DDBJ databases">
        <title>Comparative genomics of Clostridium perfringens reveals patterns of host-associated phylogenetic clades and virulence factors.</title>
        <authorList>
            <person name="Smith A.H."/>
            <person name="Geier R."/>
        </authorList>
    </citation>
    <scope>NUCLEOTIDE SEQUENCE [LARGE SCALE GENOMIC DNA]</scope>
    <source>
        <strain evidence="4 5">CHD15829P</strain>
        <strain evidence="3">CHD30677R</strain>
    </source>
</reference>
<dbReference type="Proteomes" id="UP000668068">
    <property type="component" value="Unassembled WGS sequence"/>
</dbReference>
<keyword evidence="1" id="KW-0812">Transmembrane</keyword>